<dbReference type="SUPFAM" id="SSF51735">
    <property type="entry name" value="NAD(P)-binding Rossmann-fold domains"/>
    <property type="match status" value="1"/>
</dbReference>
<dbReference type="PANTHER" id="PTHR13812:SF19">
    <property type="entry name" value="KETIMINE REDUCTASE MU-CRYSTALLIN"/>
    <property type="match status" value="1"/>
</dbReference>
<dbReference type="RefSeq" id="WP_109907447.1">
    <property type="nucleotide sequence ID" value="NZ_QGLE01000012.1"/>
</dbReference>
<dbReference type="Proteomes" id="UP000245461">
    <property type="component" value="Unassembled WGS sequence"/>
</dbReference>
<organism evidence="2 3">
    <name type="scientific">Zavarzinia aquatilis</name>
    <dbReference type="NCBI Taxonomy" id="2211142"/>
    <lineage>
        <taxon>Bacteria</taxon>
        <taxon>Pseudomonadati</taxon>
        <taxon>Pseudomonadota</taxon>
        <taxon>Alphaproteobacteria</taxon>
        <taxon>Rhodospirillales</taxon>
        <taxon>Zavarziniaceae</taxon>
        <taxon>Zavarzinia</taxon>
    </lineage>
</organism>
<dbReference type="Gene3D" id="3.30.1780.10">
    <property type="entry name" value="ornithine cyclodeaminase, domain 1"/>
    <property type="match status" value="1"/>
</dbReference>
<dbReference type="NCBIfam" id="NF004793">
    <property type="entry name" value="PRK06141.1"/>
    <property type="match status" value="1"/>
</dbReference>
<dbReference type="Gene3D" id="3.40.50.720">
    <property type="entry name" value="NAD(P)-binding Rossmann-like Domain"/>
    <property type="match status" value="1"/>
</dbReference>
<reference evidence="2 3" key="1">
    <citation type="submission" date="2018-05" db="EMBL/GenBank/DDBJ databases">
        <title>Zavarzinia sp. HR-AS.</title>
        <authorList>
            <person name="Lee Y."/>
            <person name="Jeon C.O."/>
        </authorList>
    </citation>
    <scope>NUCLEOTIDE SEQUENCE [LARGE SCALE GENOMIC DNA]</scope>
    <source>
        <strain evidence="2 3">HR-AS</strain>
    </source>
</reference>
<name>A0A317DWZ2_9PROT</name>
<dbReference type="OrthoDB" id="9785971at2"/>
<dbReference type="PIRSF" id="PIRSF001439">
    <property type="entry name" value="CryM"/>
    <property type="match status" value="1"/>
</dbReference>
<dbReference type="InterPro" id="IPR036291">
    <property type="entry name" value="NAD(P)-bd_dom_sf"/>
</dbReference>
<protein>
    <submittedName>
        <fullName evidence="2">Ornithine cyclodeaminase family protein</fullName>
    </submittedName>
</protein>
<gene>
    <name evidence="2" type="ORF">DKG74_17360</name>
</gene>
<dbReference type="GO" id="GO:0019752">
    <property type="term" value="P:carboxylic acid metabolic process"/>
    <property type="evidence" value="ECO:0007669"/>
    <property type="project" value="UniProtKB-ARBA"/>
</dbReference>
<proteinExistence type="inferred from homology"/>
<evidence type="ECO:0000313" key="2">
    <source>
        <dbReference type="EMBL" id="PWR19248.1"/>
    </source>
</evidence>
<dbReference type="GO" id="GO:0005737">
    <property type="term" value="C:cytoplasm"/>
    <property type="evidence" value="ECO:0007669"/>
    <property type="project" value="TreeGrafter"/>
</dbReference>
<keyword evidence="3" id="KW-1185">Reference proteome</keyword>
<comment type="caution">
    <text evidence="2">The sequence shown here is derived from an EMBL/GenBank/DDBJ whole genome shotgun (WGS) entry which is preliminary data.</text>
</comment>
<dbReference type="GO" id="GO:0016491">
    <property type="term" value="F:oxidoreductase activity"/>
    <property type="evidence" value="ECO:0007669"/>
    <property type="project" value="UniProtKB-ARBA"/>
</dbReference>
<evidence type="ECO:0000313" key="3">
    <source>
        <dbReference type="Proteomes" id="UP000245461"/>
    </source>
</evidence>
<dbReference type="InterPro" id="IPR003462">
    <property type="entry name" value="ODC_Mu_crystall"/>
</dbReference>
<dbReference type="Pfam" id="PF02423">
    <property type="entry name" value="OCD_Mu_crystall"/>
    <property type="match status" value="1"/>
</dbReference>
<dbReference type="PANTHER" id="PTHR13812">
    <property type="entry name" value="KETIMINE REDUCTASE MU-CRYSTALLIN"/>
    <property type="match status" value="1"/>
</dbReference>
<dbReference type="AlphaFoldDB" id="A0A317DWZ2"/>
<dbReference type="FunFam" id="3.40.50.720:FF:000311">
    <property type="entry name" value="Ornithine cyclodeaminase"/>
    <property type="match status" value="1"/>
</dbReference>
<dbReference type="InterPro" id="IPR023401">
    <property type="entry name" value="ODC_N"/>
</dbReference>
<comment type="similarity">
    <text evidence="1">Belongs to the ornithine cyclodeaminase/mu-crystallin family.</text>
</comment>
<sequence length="318" mass="32829">MTVPPPAALRHIDGAVARAALTYPGLIDALRDAFAAGTIAAPLRGHYPMDDGAGATNIFLVMPAYQPGAYTGVKLVTVAPGNGARGLDSVIGLYVLFDGASGAPLLTVDGSALTVRRTPAASALAARYLARADAKTLLVVGAGNLAPHVVEAYRAVRPGLSRVLIWNRNADKARAVAAVTGAEAVEDLVTAVAGADIVSAITMSRTPLIRGEWLKPGCHVDLIGGFTPEMREADDAAIARARLFVDTREGALHEAGDLADPLRRGLISAADIAADLADLCAGRHPGRRDASDITLFKSVGTALEDLVAAAFLHRSLAP</sequence>
<accession>A0A317DWZ2</accession>
<evidence type="ECO:0000256" key="1">
    <source>
        <dbReference type="ARBA" id="ARBA00008903"/>
    </source>
</evidence>
<dbReference type="EMBL" id="QGLE01000012">
    <property type="protein sequence ID" value="PWR19248.1"/>
    <property type="molecule type" value="Genomic_DNA"/>
</dbReference>